<gene>
    <name evidence="1" type="ORF">GM418_19340</name>
</gene>
<accession>A0A6I6JRY4</accession>
<reference evidence="1 2" key="1">
    <citation type="submission" date="2019-11" db="EMBL/GenBank/DDBJ databases">
        <authorList>
            <person name="Zheng R.K."/>
            <person name="Sun C.M."/>
        </authorList>
    </citation>
    <scope>NUCLEOTIDE SEQUENCE [LARGE SCALE GENOMIC DNA]</scope>
    <source>
        <strain evidence="1 2">WC007</strain>
    </source>
</reference>
<organism evidence="1 2">
    <name type="scientific">Maribellus comscasis</name>
    <dbReference type="NCBI Taxonomy" id="2681766"/>
    <lineage>
        <taxon>Bacteria</taxon>
        <taxon>Pseudomonadati</taxon>
        <taxon>Bacteroidota</taxon>
        <taxon>Bacteroidia</taxon>
        <taxon>Marinilabiliales</taxon>
        <taxon>Prolixibacteraceae</taxon>
        <taxon>Maribellus</taxon>
    </lineage>
</organism>
<proteinExistence type="predicted"/>
<dbReference type="AlphaFoldDB" id="A0A6I6JRY4"/>
<dbReference type="EMBL" id="CP046401">
    <property type="protein sequence ID" value="QGY45746.1"/>
    <property type="molecule type" value="Genomic_DNA"/>
</dbReference>
<evidence type="ECO:0000313" key="1">
    <source>
        <dbReference type="EMBL" id="QGY45746.1"/>
    </source>
</evidence>
<dbReference type="Proteomes" id="UP000428260">
    <property type="component" value="Chromosome"/>
</dbReference>
<dbReference type="KEGG" id="mcos:GM418_19340"/>
<protein>
    <submittedName>
        <fullName evidence="1">Uncharacterized protein</fullName>
    </submittedName>
</protein>
<evidence type="ECO:0000313" key="2">
    <source>
        <dbReference type="Proteomes" id="UP000428260"/>
    </source>
</evidence>
<name>A0A6I6JRY4_9BACT</name>
<keyword evidence="2" id="KW-1185">Reference proteome</keyword>
<sequence>MVNLTGVSMLEQALQNQTQTFKYPQLNTTLNKLVICINEILSLIENRFTVFIDPNERIPKPHYESVKKELLQRILAIEKQLNCYPAFKSAAEIMIRVLVNFLNCPPSKHSVTFQEIEYIKNLCSETENIKHCERDAVFSRLDELLIYMNFNSQHYLDSLTQRISIVINICEKKEEKMERLLYHLKIFKQVPKKMNVIFKSRQPDLKKSINNWIHQEILYLEKKAHFSVKSTDSRNLNRLLEKPKQKVMCSLSTDQTGLIIRAANELRVLVAKSMSEVFKTIVPYLSTPYKKDLSYDGMRSKSYAAEERDKQIAIKILKQIIKKIEEY</sequence>